<dbReference type="Gene3D" id="2.60.40.1090">
    <property type="entry name" value="Fimbrial-type adhesion domain"/>
    <property type="match status" value="1"/>
</dbReference>
<evidence type="ECO:0000256" key="5">
    <source>
        <dbReference type="SAM" id="SignalP"/>
    </source>
</evidence>
<comment type="caution">
    <text evidence="7">The sequence shown here is derived from an EMBL/GenBank/DDBJ whole genome shotgun (WGS) entry which is preliminary data.</text>
</comment>
<proteinExistence type="inferred from homology"/>
<comment type="similarity">
    <text evidence="2">Belongs to the fimbrial protein family.</text>
</comment>
<sequence>MMAISANCHRYSRFGWVSSLLCLSLWSGLSHAADRNATLYRPDGNWNVEGASGQLYVFGSLTESPCRIAMESVYQSVDMGNIETADLKKVGQTGRPVPFHIELLDCIETPTALRDIKTGSVAWSSEQPGVKMRFLAPSVPFYPQLARVVGVQGLGLQLSDEAGRVIPLGESSVPRLLSPGQDSLSFFITPVRIASDLQAGAYRALISFELMYD</sequence>
<dbReference type="RefSeq" id="WP_139158646.1">
    <property type="nucleotide sequence ID" value="NZ_BMYH01000018.1"/>
</dbReference>
<feature type="signal peptide" evidence="5">
    <location>
        <begin position="1"/>
        <end position="32"/>
    </location>
</feature>
<dbReference type="AlphaFoldDB" id="A0AAI9GFB1"/>
<dbReference type="InterPro" id="IPR050263">
    <property type="entry name" value="Bact_Fimbrial_Adh_Pro"/>
</dbReference>
<dbReference type="Pfam" id="PF00419">
    <property type="entry name" value="Fimbrial"/>
    <property type="match status" value="1"/>
</dbReference>
<evidence type="ECO:0000256" key="1">
    <source>
        <dbReference type="ARBA" id="ARBA00004561"/>
    </source>
</evidence>
<dbReference type="InterPro" id="IPR036937">
    <property type="entry name" value="Adhesion_dom_fimbrial_sf"/>
</dbReference>
<keyword evidence="3 5" id="KW-0732">Signal</keyword>
<evidence type="ECO:0000256" key="3">
    <source>
        <dbReference type="ARBA" id="ARBA00022729"/>
    </source>
</evidence>
<accession>A0AAI9GFB1</accession>
<comment type="subcellular location">
    <subcellularLocation>
        <location evidence="1">Fimbrium</location>
    </subcellularLocation>
</comment>
<dbReference type="SUPFAM" id="SSF49401">
    <property type="entry name" value="Bacterial adhesins"/>
    <property type="match status" value="1"/>
</dbReference>
<keyword evidence="4" id="KW-0281">Fimbrium</keyword>
<evidence type="ECO:0000313" key="7">
    <source>
        <dbReference type="EMBL" id="EMJ5133612.1"/>
    </source>
</evidence>
<dbReference type="GO" id="GO:0009289">
    <property type="term" value="C:pilus"/>
    <property type="evidence" value="ECO:0007669"/>
    <property type="project" value="UniProtKB-SubCell"/>
</dbReference>
<gene>
    <name evidence="7" type="ORF">RG298_001299</name>
</gene>
<reference evidence="7" key="1">
    <citation type="submission" date="2024-02" db="EMBL/GenBank/DDBJ databases">
        <authorList>
            <consortium name="Clinical and Environmental Microbiology Branch: Whole genome sequencing antimicrobial resistance pathogens in the healthcare setting"/>
        </authorList>
    </citation>
    <scope>NUCLEOTIDE SEQUENCE</scope>
    <source>
        <strain evidence="7">2021GO-0154</strain>
    </source>
</reference>
<organism evidence="7">
    <name type="scientific">Providencia stuartii</name>
    <dbReference type="NCBI Taxonomy" id="588"/>
    <lineage>
        <taxon>Bacteria</taxon>
        <taxon>Pseudomonadati</taxon>
        <taxon>Pseudomonadota</taxon>
        <taxon>Gammaproteobacteria</taxon>
        <taxon>Enterobacterales</taxon>
        <taxon>Morganellaceae</taxon>
        <taxon>Providencia</taxon>
    </lineage>
</organism>
<dbReference type="InterPro" id="IPR008966">
    <property type="entry name" value="Adhesion_dom_sf"/>
</dbReference>
<evidence type="ECO:0000256" key="4">
    <source>
        <dbReference type="ARBA" id="ARBA00023263"/>
    </source>
</evidence>
<protein>
    <submittedName>
        <fullName evidence="7">Type 1 fimbrial protein</fullName>
    </submittedName>
</protein>
<feature type="domain" description="Fimbrial-type adhesion" evidence="6">
    <location>
        <begin position="61"/>
        <end position="213"/>
    </location>
</feature>
<dbReference type="PANTHER" id="PTHR33420:SF3">
    <property type="entry name" value="FIMBRIAL SUBUNIT ELFA"/>
    <property type="match status" value="1"/>
</dbReference>
<evidence type="ECO:0000256" key="2">
    <source>
        <dbReference type="ARBA" id="ARBA00006671"/>
    </source>
</evidence>
<evidence type="ECO:0000259" key="6">
    <source>
        <dbReference type="Pfam" id="PF00419"/>
    </source>
</evidence>
<dbReference type="EMBL" id="ABMABF030000003">
    <property type="protein sequence ID" value="EMJ5133612.1"/>
    <property type="molecule type" value="Genomic_DNA"/>
</dbReference>
<feature type="chain" id="PRO_5042500590" evidence="5">
    <location>
        <begin position="33"/>
        <end position="213"/>
    </location>
</feature>
<dbReference type="PANTHER" id="PTHR33420">
    <property type="entry name" value="FIMBRIAL SUBUNIT ELFA-RELATED"/>
    <property type="match status" value="1"/>
</dbReference>
<dbReference type="GO" id="GO:0043709">
    <property type="term" value="P:cell adhesion involved in single-species biofilm formation"/>
    <property type="evidence" value="ECO:0007669"/>
    <property type="project" value="TreeGrafter"/>
</dbReference>
<dbReference type="InterPro" id="IPR000259">
    <property type="entry name" value="Adhesion_dom_fimbrial"/>
</dbReference>
<name>A0AAI9GFB1_PROST</name>